<dbReference type="Proteomes" id="UP000054144">
    <property type="component" value="Unassembled WGS sequence"/>
</dbReference>
<sequence>MATTPILESGNVTIHSEIIDNLSDVSSLPLSSDAEVNPAANVTDINSSIFAHKWKEIISLHKNLTELGASDFSQHHARITVIGGQSGARLP</sequence>
<organism evidence="1 2">
    <name type="scientific">Fistulina hepatica ATCC 64428</name>
    <dbReference type="NCBI Taxonomy" id="1128425"/>
    <lineage>
        <taxon>Eukaryota</taxon>
        <taxon>Fungi</taxon>
        <taxon>Dikarya</taxon>
        <taxon>Basidiomycota</taxon>
        <taxon>Agaricomycotina</taxon>
        <taxon>Agaricomycetes</taxon>
        <taxon>Agaricomycetidae</taxon>
        <taxon>Agaricales</taxon>
        <taxon>Fistulinaceae</taxon>
        <taxon>Fistulina</taxon>
    </lineage>
</organism>
<gene>
    <name evidence="1" type="ORF">FISHEDRAFT_73187</name>
</gene>
<dbReference type="EMBL" id="KN881803">
    <property type="protein sequence ID" value="KIY48902.1"/>
    <property type="molecule type" value="Genomic_DNA"/>
</dbReference>
<reference evidence="1 2" key="1">
    <citation type="journal article" date="2015" name="Fungal Genet. Biol.">
        <title>Evolution of novel wood decay mechanisms in Agaricales revealed by the genome sequences of Fistulina hepatica and Cylindrobasidium torrendii.</title>
        <authorList>
            <person name="Floudas D."/>
            <person name="Held B.W."/>
            <person name="Riley R."/>
            <person name="Nagy L.G."/>
            <person name="Koehler G."/>
            <person name="Ransdell A.S."/>
            <person name="Younus H."/>
            <person name="Chow J."/>
            <person name="Chiniquy J."/>
            <person name="Lipzen A."/>
            <person name="Tritt A."/>
            <person name="Sun H."/>
            <person name="Haridas S."/>
            <person name="LaButti K."/>
            <person name="Ohm R.A."/>
            <person name="Kues U."/>
            <person name="Blanchette R.A."/>
            <person name="Grigoriev I.V."/>
            <person name="Minto R.E."/>
            <person name="Hibbett D.S."/>
        </authorList>
    </citation>
    <scope>NUCLEOTIDE SEQUENCE [LARGE SCALE GENOMIC DNA]</scope>
    <source>
        <strain evidence="1 2">ATCC 64428</strain>
    </source>
</reference>
<keyword evidence="2" id="KW-1185">Reference proteome</keyword>
<name>A0A0D7AD37_9AGAR</name>
<evidence type="ECO:0000313" key="2">
    <source>
        <dbReference type="Proteomes" id="UP000054144"/>
    </source>
</evidence>
<accession>A0A0D7AD37</accession>
<evidence type="ECO:0000313" key="1">
    <source>
        <dbReference type="EMBL" id="KIY48902.1"/>
    </source>
</evidence>
<proteinExistence type="predicted"/>
<dbReference type="AlphaFoldDB" id="A0A0D7AD37"/>
<protein>
    <submittedName>
        <fullName evidence="1">Uncharacterized protein</fullName>
    </submittedName>
</protein>